<proteinExistence type="predicted"/>
<feature type="non-terminal residue" evidence="7">
    <location>
        <position position="1"/>
    </location>
</feature>
<dbReference type="PANTHER" id="PTHR33572:SF3">
    <property type="entry name" value="VELVET COMPLEX SUBUNIT B"/>
    <property type="match status" value="1"/>
</dbReference>
<evidence type="ECO:0000313" key="8">
    <source>
        <dbReference type="Proteomes" id="UP000054279"/>
    </source>
</evidence>
<dbReference type="AlphaFoldDB" id="A0A0C9UAX6"/>
<keyword evidence="8" id="KW-1185">Reference proteome</keyword>
<organism evidence="7 8">
    <name type="scientific">Sphaerobolus stellatus (strain SS14)</name>
    <dbReference type="NCBI Taxonomy" id="990650"/>
    <lineage>
        <taxon>Eukaryota</taxon>
        <taxon>Fungi</taxon>
        <taxon>Dikarya</taxon>
        <taxon>Basidiomycota</taxon>
        <taxon>Agaricomycotina</taxon>
        <taxon>Agaricomycetes</taxon>
        <taxon>Phallomycetidae</taxon>
        <taxon>Geastrales</taxon>
        <taxon>Sphaerobolaceae</taxon>
        <taxon>Sphaerobolus</taxon>
    </lineage>
</organism>
<feature type="compositionally biased region" description="Low complexity" evidence="5">
    <location>
        <begin position="7"/>
        <end position="21"/>
    </location>
</feature>
<evidence type="ECO:0000313" key="7">
    <source>
        <dbReference type="EMBL" id="KIJ22295.1"/>
    </source>
</evidence>
<evidence type="ECO:0000259" key="6">
    <source>
        <dbReference type="PROSITE" id="PS51821"/>
    </source>
</evidence>
<dbReference type="PROSITE" id="PS51821">
    <property type="entry name" value="VELVET"/>
    <property type="match status" value="1"/>
</dbReference>
<dbReference type="Gene3D" id="2.60.40.3960">
    <property type="entry name" value="Velvet domain"/>
    <property type="match status" value="1"/>
</dbReference>
<feature type="domain" description="Velvet" evidence="6">
    <location>
        <begin position="1"/>
        <end position="130"/>
    </location>
</feature>
<evidence type="ECO:0000256" key="4">
    <source>
        <dbReference type="ARBA" id="ARBA00023242"/>
    </source>
</evidence>
<dbReference type="EMBL" id="KN838454">
    <property type="protein sequence ID" value="KIJ22295.1"/>
    <property type="molecule type" value="Genomic_DNA"/>
</dbReference>
<evidence type="ECO:0000256" key="2">
    <source>
        <dbReference type="ARBA" id="ARBA00023015"/>
    </source>
</evidence>
<evidence type="ECO:0000256" key="1">
    <source>
        <dbReference type="ARBA" id="ARBA00004123"/>
    </source>
</evidence>
<sequence length="130" mass="14225">QPFTQTPSVPSHSSHSSGPRHTYTRTLVGPLCANAQRLQDEHRDPAIFFLFQDLSIRTEGTFRLRMRLMNIGEPPAPNGRSNSVGTGTMPVLAQAFSEPFTVYSAKRFPGVPDTTALSIAFGNQGQKLPL</sequence>
<feature type="non-terminal residue" evidence="7">
    <location>
        <position position="130"/>
    </location>
</feature>
<protein>
    <recommendedName>
        <fullName evidence="6">Velvet domain-containing protein</fullName>
    </recommendedName>
</protein>
<feature type="region of interest" description="Disordered" evidence="5">
    <location>
        <begin position="1"/>
        <end position="23"/>
    </location>
</feature>
<evidence type="ECO:0000256" key="5">
    <source>
        <dbReference type="SAM" id="MobiDB-lite"/>
    </source>
</evidence>
<reference evidence="7 8" key="1">
    <citation type="submission" date="2014-06" db="EMBL/GenBank/DDBJ databases">
        <title>Evolutionary Origins and Diversification of the Mycorrhizal Mutualists.</title>
        <authorList>
            <consortium name="DOE Joint Genome Institute"/>
            <consortium name="Mycorrhizal Genomics Consortium"/>
            <person name="Kohler A."/>
            <person name="Kuo A."/>
            <person name="Nagy L.G."/>
            <person name="Floudas D."/>
            <person name="Copeland A."/>
            <person name="Barry K.W."/>
            <person name="Cichocki N."/>
            <person name="Veneault-Fourrey C."/>
            <person name="LaButti K."/>
            <person name="Lindquist E.A."/>
            <person name="Lipzen A."/>
            <person name="Lundell T."/>
            <person name="Morin E."/>
            <person name="Murat C."/>
            <person name="Riley R."/>
            <person name="Ohm R."/>
            <person name="Sun H."/>
            <person name="Tunlid A."/>
            <person name="Henrissat B."/>
            <person name="Grigoriev I.V."/>
            <person name="Hibbett D.S."/>
            <person name="Martin F."/>
        </authorList>
    </citation>
    <scope>NUCLEOTIDE SEQUENCE [LARGE SCALE GENOMIC DNA]</scope>
    <source>
        <strain evidence="7 8">SS14</strain>
    </source>
</reference>
<keyword evidence="2" id="KW-0805">Transcription regulation</keyword>
<dbReference type="InterPro" id="IPR038491">
    <property type="entry name" value="Velvet_dom_sf"/>
</dbReference>
<keyword evidence="4" id="KW-0539">Nucleus</keyword>
<dbReference type="PANTHER" id="PTHR33572">
    <property type="entry name" value="SPORE DEVELOPMENT REGULATOR VOSA"/>
    <property type="match status" value="1"/>
</dbReference>
<dbReference type="GO" id="GO:0005634">
    <property type="term" value="C:nucleus"/>
    <property type="evidence" value="ECO:0007669"/>
    <property type="project" value="UniProtKB-SubCell"/>
</dbReference>
<dbReference type="HOGENOM" id="CLU_149542_0_0_1"/>
<evidence type="ECO:0000256" key="3">
    <source>
        <dbReference type="ARBA" id="ARBA00023163"/>
    </source>
</evidence>
<comment type="subcellular location">
    <subcellularLocation>
        <location evidence="1">Nucleus</location>
    </subcellularLocation>
</comment>
<dbReference type="InterPro" id="IPR037525">
    <property type="entry name" value="Velvet_dom"/>
</dbReference>
<keyword evidence="3" id="KW-0804">Transcription</keyword>
<gene>
    <name evidence="7" type="ORF">M422DRAFT_115342</name>
</gene>
<dbReference type="OrthoDB" id="1746739at2759"/>
<dbReference type="Proteomes" id="UP000054279">
    <property type="component" value="Unassembled WGS sequence"/>
</dbReference>
<dbReference type="Pfam" id="PF11754">
    <property type="entry name" value="Velvet"/>
    <property type="match status" value="1"/>
</dbReference>
<accession>A0A0C9UAX6</accession>
<dbReference type="InterPro" id="IPR021740">
    <property type="entry name" value="Velvet"/>
</dbReference>
<name>A0A0C9UAX6_SPHS4</name>